<name>A0A109KLV0_PSEFL</name>
<dbReference type="EMBL" id="LCYA01000304">
    <property type="protein sequence ID" value="KWV71618.1"/>
    <property type="molecule type" value="Genomic_DNA"/>
</dbReference>
<gene>
    <name evidence="1" type="ORF">PFLmoz3_06210</name>
</gene>
<dbReference type="Proteomes" id="UP000061348">
    <property type="component" value="Unassembled WGS sequence"/>
</dbReference>
<sequence>MAGALLVGQQRKHITAAQYRTPRQILQAIEVLLAGDVAAGGFRPGLEERFSLALPLPGLIFIPAKDLAIYHGLERQAGTDRFSRHRVDRTTADGVVALKVTATLAKRGQVGQQVSRCTAGGGVPGTQRALGLRRAAVTAQRGHGEPGMHALGAAFRAQPGDGLVEQCWFWGFRCPAHRGVIPRRTIPRGRPLSRPSTCFCQ</sequence>
<accession>A0A109KLV0</accession>
<organism evidence="1 2">
    <name type="scientific">Pseudomonas fluorescens</name>
    <dbReference type="NCBI Taxonomy" id="294"/>
    <lineage>
        <taxon>Bacteria</taxon>
        <taxon>Pseudomonadati</taxon>
        <taxon>Pseudomonadota</taxon>
        <taxon>Gammaproteobacteria</taxon>
        <taxon>Pseudomonadales</taxon>
        <taxon>Pseudomonadaceae</taxon>
        <taxon>Pseudomonas</taxon>
    </lineage>
</organism>
<proteinExistence type="predicted"/>
<comment type="caution">
    <text evidence="1">The sequence shown here is derived from an EMBL/GenBank/DDBJ whole genome shotgun (WGS) entry which is preliminary data.</text>
</comment>
<evidence type="ECO:0000313" key="1">
    <source>
        <dbReference type="EMBL" id="KWV71618.1"/>
    </source>
</evidence>
<evidence type="ECO:0000313" key="2">
    <source>
        <dbReference type="Proteomes" id="UP000061348"/>
    </source>
</evidence>
<dbReference type="AlphaFoldDB" id="A0A109KLV0"/>
<reference evidence="1 2" key="1">
    <citation type="submission" date="2015-05" db="EMBL/GenBank/DDBJ databases">
        <title>A genomic and transcriptomic approach to investigate the blue pigment phenotype in Pseudomonas fluorescens.</title>
        <authorList>
            <person name="Andreani N.A."/>
            <person name="Cardazzo B."/>
        </authorList>
    </citation>
    <scope>NUCLEOTIDE SEQUENCE [LARGE SCALE GENOMIC DNA]</scope>
    <source>
        <strain evidence="1 2">Ps_22</strain>
    </source>
</reference>
<protein>
    <submittedName>
        <fullName evidence="1">Uncharacterized protein</fullName>
    </submittedName>
</protein>